<evidence type="ECO:0000256" key="4">
    <source>
        <dbReference type="ARBA" id="ARBA00022729"/>
    </source>
</evidence>
<keyword evidence="5 7" id="KW-0175">Coiled coil</keyword>
<dbReference type="InterPro" id="IPR008983">
    <property type="entry name" value="Tumour_necrosis_fac-like_dom"/>
</dbReference>
<evidence type="ECO:0000256" key="6">
    <source>
        <dbReference type="ARBA" id="ARBA00023157"/>
    </source>
</evidence>
<keyword evidence="3" id="KW-0272">Extracellular matrix</keyword>
<protein>
    <recommendedName>
        <fullName evidence="14">Multimerin-2</fullName>
    </recommendedName>
</protein>
<comment type="subcellular location">
    <subcellularLocation>
        <location evidence="1">Secreted</location>
        <location evidence="1">Extracellular space</location>
        <location evidence="1">Extracellular matrix</location>
    </subcellularLocation>
</comment>
<feature type="region of interest" description="Disordered" evidence="8">
    <location>
        <begin position="874"/>
        <end position="909"/>
    </location>
</feature>
<dbReference type="PRINTS" id="PR00007">
    <property type="entry name" value="COMPLEMNTC1Q"/>
</dbReference>
<dbReference type="Gene3D" id="2.60.120.40">
    <property type="match status" value="1"/>
</dbReference>
<evidence type="ECO:0000256" key="9">
    <source>
        <dbReference type="SAM" id="SignalP"/>
    </source>
</evidence>
<dbReference type="InterPro" id="IPR050392">
    <property type="entry name" value="Collagen/C1q_domain"/>
</dbReference>
<feature type="compositionally biased region" description="Basic and acidic residues" evidence="8">
    <location>
        <begin position="878"/>
        <end position="908"/>
    </location>
</feature>
<feature type="region of interest" description="Disordered" evidence="8">
    <location>
        <begin position="24"/>
        <end position="137"/>
    </location>
</feature>
<dbReference type="AlphaFoldDB" id="A0ABD1J6Y4"/>
<gene>
    <name evidence="12" type="ORF">ACEWY4_020725</name>
</gene>
<dbReference type="Pfam" id="PF07546">
    <property type="entry name" value="EMI"/>
    <property type="match status" value="1"/>
</dbReference>
<feature type="chain" id="PRO_5044876006" description="Multimerin-2" evidence="9">
    <location>
        <begin position="24"/>
        <end position="1044"/>
    </location>
</feature>
<comment type="caution">
    <text evidence="12">The sequence shown here is derived from an EMBL/GenBank/DDBJ whole genome shotgun (WGS) entry which is preliminary data.</text>
</comment>
<keyword evidence="2" id="KW-0964">Secreted</keyword>
<dbReference type="InterPro" id="IPR011489">
    <property type="entry name" value="EMI_domain"/>
</dbReference>
<feature type="compositionally biased region" description="Basic residues" evidence="8">
    <location>
        <begin position="61"/>
        <end position="79"/>
    </location>
</feature>
<keyword evidence="13" id="KW-1185">Reference proteome</keyword>
<accession>A0ABD1J6Y4</accession>
<dbReference type="SMART" id="SM00110">
    <property type="entry name" value="C1Q"/>
    <property type="match status" value="1"/>
</dbReference>
<evidence type="ECO:0000313" key="13">
    <source>
        <dbReference type="Proteomes" id="UP001591681"/>
    </source>
</evidence>
<evidence type="ECO:0000256" key="7">
    <source>
        <dbReference type="SAM" id="Coils"/>
    </source>
</evidence>
<reference evidence="12 13" key="1">
    <citation type="submission" date="2024-09" db="EMBL/GenBank/DDBJ databases">
        <title>A chromosome-level genome assembly of Gray's grenadier anchovy, Coilia grayii.</title>
        <authorList>
            <person name="Fu Z."/>
        </authorList>
    </citation>
    <scope>NUCLEOTIDE SEQUENCE [LARGE SCALE GENOMIC DNA]</scope>
    <source>
        <strain evidence="12">G4</strain>
        <tissue evidence="12">Muscle</tissue>
    </source>
</reference>
<evidence type="ECO:0000256" key="5">
    <source>
        <dbReference type="ARBA" id="ARBA00023054"/>
    </source>
</evidence>
<dbReference type="PROSITE" id="PS50871">
    <property type="entry name" value="C1Q"/>
    <property type="match status" value="1"/>
</dbReference>
<dbReference type="PANTHER" id="PTHR15427">
    <property type="entry name" value="EMILIN ELASTIN MICROFIBRIL INTERFACE-LOCATED PROTEIN ELASTIN MICROFIBRIL INTERFACER"/>
    <property type="match status" value="1"/>
</dbReference>
<proteinExistence type="predicted"/>
<feature type="compositionally biased region" description="Basic residues" evidence="8">
    <location>
        <begin position="98"/>
        <end position="114"/>
    </location>
</feature>
<feature type="compositionally biased region" description="Basic and acidic residues" evidence="8">
    <location>
        <begin position="387"/>
        <end position="396"/>
    </location>
</feature>
<feature type="domain" description="EMI" evidence="11">
    <location>
        <begin position="141"/>
        <end position="217"/>
    </location>
</feature>
<evidence type="ECO:0000259" key="11">
    <source>
        <dbReference type="PROSITE" id="PS51041"/>
    </source>
</evidence>
<evidence type="ECO:0000256" key="1">
    <source>
        <dbReference type="ARBA" id="ARBA00004498"/>
    </source>
</evidence>
<feature type="coiled-coil region" evidence="7">
    <location>
        <begin position="567"/>
        <end position="594"/>
    </location>
</feature>
<dbReference type="SUPFAM" id="SSF49842">
    <property type="entry name" value="TNF-like"/>
    <property type="match status" value="1"/>
</dbReference>
<evidence type="ECO:0000256" key="8">
    <source>
        <dbReference type="SAM" id="MobiDB-lite"/>
    </source>
</evidence>
<sequence>MTAVGELVLLLGLLLAAHCDVRARDPEVEEEEEATAGDSYGGARAGWDPHVPPMGGFGVHPHPHPHAHPHPHPHHHGRGHGQELSGGAHHGRGDHGAQHHAGHNAGHGHGHGQHRQGQEAEWTPGASDGDATGPQGVPARTGNWCAYVHRRVVTMAVSCGTEKYTIKSQSPCPSGSPDCQIIMYKLSTRPVYREMQKIFTALLWRCCPGHGGENCDDPVPDGEVPDPQSPTVAGRTHPGGPPSHHIGAQGQPQLIQDQSWEQNDFEVSGRQLYEARGTPPENDTSADLTYDYPHSPTTDHDHGQHTYDRQDPMAMDLDARAHALPYPPYPGLQELPRVAAIIMAQLQPLLDGFNHTLERLSLEVGSLSRDVAELKLKHEEEEEGEERVEHEDREESGADPDPDPDHARDPDPEALGHMPDELHEALDEYSASRYEFLEGKLEESFQQIAELQRQLEDRLHYHQAMLHYNLTSFKTDIDGKIKRQQKNLQHSLQALNSSISELRQGQERLGEELQRSWDIPIERPVIPAQGQLPPASTQDTALWEAIARLDERVVNNTVRVDALTEGLQVTDDEVRKLQGNLRVLDEKIENTGRKSQIQFMETGLEVDGARAVVLQRVEELANNLTLQGDQFVEMEADMDYLFKQFYKINISNYQATLSRMQEAIASVDTVANQNRAALEGRAHSRPEGWSDLVSSVDDLKQGMSHVQNSLAFEQERTRVLTSNVSLLQTILLAGQQDIRALQSKEDQKEGKVKYLENSFSSLLKDAVRHAEVLEVVLGMEVLEFMDLPEKQKMLHSIPATMKMIQDLKEQVETEAADQPSVLEAAPSGVVVTLQAEVNSLSKGLEDHLQEFKSLFSNTEGLSVSEATVDLDKLSGMMKRKEAKQQKRQQRKDGVRGEKASHRNRRDASLETTGLQTANLAFISSTNSGKSKDGPLIFEDIMSDRGQMYSTSTGLFRAPVKGLYLFVVTLDFGPGTSLARLVRGEGVVAASLHQSQRRPAGPATRVCLLHLEQGEQLYLELSQGTLESGKPEDNTFAGLLLHQTT</sequence>
<feature type="domain" description="C1q" evidence="10">
    <location>
        <begin position="911"/>
        <end position="1044"/>
    </location>
</feature>
<keyword evidence="6" id="KW-1015">Disulfide bond</keyword>
<evidence type="ECO:0000259" key="10">
    <source>
        <dbReference type="PROSITE" id="PS50871"/>
    </source>
</evidence>
<dbReference type="PROSITE" id="PS51041">
    <property type="entry name" value="EMI"/>
    <property type="match status" value="1"/>
</dbReference>
<organism evidence="12 13">
    <name type="scientific">Coilia grayii</name>
    <name type="common">Gray's grenadier anchovy</name>
    <dbReference type="NCBI Taxonomy" id="363190"/>
    <lineage>
        <taxon>Eukaryota</taxon>
        <taxon>Metazoa</taxon>
        <taxon>Chordata</taxon>
        <taxon>Craniata</taxon>
        <taxon>Vertebrata</taxon>
        <taxon>Euteleostomi</taxon>
        <taxon>Actinopterygii</taxon>
        <taxon>Neopterygii</taxon>
        <taxon>Teleostei</taxon>
        <taxon>Clupei</taxon>
        <taxon>Clupeiformes</taxon>
        <taxon>Clupeoidei</taxon>
        <taxon>Engraulidae</taxon>
        <taxon>Coilinae</taxon>
        <taxon>Coilia</taxon>
    </lineage>
</organism>
<dbReference type="PANTHER" id="PTHR15427:SF40">
    <property type="entry name" value="MULTIMERIN-2 PRECURSOR"/>
    <property type="match status" value="1"/>
</dbReference>
<evidence type="ECO:0000256" key="2">
    <source>
        <dbReference type="ARBA" id="ARBA00022525"/>
    </source>
</evidence>
<evidence type="ECO:0000313" key="12">
    <source>
        <dbReference type="EMBL" id="KAL2082952.1"/>
    </source>
</evidence>
<name>A0ABD1J6Y4_9TELE</name>
<dbReference type="Pfam" id="PF00386">
    <property type="entry name" value="C1q"/>
    <property type="match status" value="1"/>
</dbReference>
<feature type="region of interest" description="Disordered" evidence="8">
    <location>
        <begin position="377"/>
        <end position="418"/>
    </location>
</feature>
<keyword evidence="4 9" id="KW-0732">Signal</keyword>
<evidence type="ECO:0000256" key="3">
    <source>
        <dbReference type="ARBA" id="ARBA00022530"/>
    </source>
</evidence>
<dbReference type="InterPro" id="IPR001073">
    <property type="entry name" value="C1q_dom"/>
</dbReference>
<evidence type="ECO:0008006" key="14">
    <source>
        <dbReference type="Google" id="ProtNLM"/>
    </source>
</evidence>
<dbReference type="EMBL" id="JBHFQA010000018">
    <property type="protein sequence ID" value="KAL2082952.1"/>
    <property type="molecule type" value="Genomic_DNA"/>
</dbReference>
<dbReference type="Proteomes" id="UP001591681">
    <property type="component" value="Unassembled WGS sequence"/>
</dbReference>
<feature type="region of interest" description="Disordered" evidence="8">
    <location>
        <begin position="217"/>
        <end position="251"/>
    </location>
</feature>
<feature type="signal peptide" evidence="9">
    <location>
        <begin position="1"/>
        <end position="23"/>
    </location>
</feature>